<dbReference type="PANTHER" id="PTHR12984">
    <property type="entry name" value="SCY1-RELATED S/T PROTEIN KINASE-LIKE"/>
    <property type="match status" value="1"/>
</dbReference>
<dbReference type="InterPro" id="IPR051177">
    <property type="entry name" value="CIK-Related_Protein"/>
</dbReference>
<dbReference type="SUPFAM" id="SSF48371">
    <property type="entry name" value="ARM repeat"/>
    <property type="match status" value="1"/>
</dbReference>
<dbReference type="PROSITE" id="PS50077">
    <property type="entry name" value="HEAT_REPEAT"/>
    <property type="match status" value="1"/>
</dbReference>
<dbReference type="Pfam" id="PF02985">
    <property type="entry name" value="HEAT"/>
    <property type="match status" value="1"/>
</dbReference>
<feature type="region of interest" description="Disordered" evidence="3">
    <location>
        <begin position="553"/>
        <end position="575"/>
    </location>
</feature>
<sequence length="766" mass="84926">MSYFSGLVKSTLSRVVSGQDQSFPYTIGEKNYQFEGATIWSLHEGTKKADNSPVSIFAFDCINNRHLLPLARNYFKRVKTIRHPDLLRYIDGIETEERIYIVTDPVFPLSEQLKEDKNNNLIFWGLYKTANAVKFLNVDCNLVHGNIRINSIFTNKAGEWKLGGFELLSSVQEDNPVIVSYGELVHDFSKYATPEIKKHSPRVIKDYEPRVTDSWQYGCLIYEVFNGDIAYSEQIYQRGAIPANIFSQYKSLLAPEPRARPDLTNFINTGLMPDGYFQNDLVQINLFLENFAVKEPSEKEAFFRKLENSLDNLPHNFSKYKILPELSKALEFGSGGPKALGLIVKIGAHFSDKEFETQLLPMIVKMFSLSDRTIRLSLLENLASFIDHLDNKTVTNQIFPHFASGFTDSVPVLREHTLRAVLMLIPKLSDRIINNDLMRHLAKLQIDEQPGIRTNTVICLGKIAKNLNESNKKKVLGNAFVKSLRDPFPHARMASLMALNATVEYYEPAENATKIIPCISTCLLDPEKVVRDQAFKAIGSFIKKLEDVAGSMPDTTAVRPNSPNQPASNGTATEDGWANWAVSSITKKIAGTIDSTSTAISGSQSSSQASSPNINNTTSETASRNNVSNISPPIQPSPYSSFSTTSNSFNSKQASSLTPEPFGEKTDFTAASASASAALGSMKLQGPPKSKTTATFFKQDSFMDTSGWDDDFGGGWDSESSGWEASPMASNKFKPLIPTNAASTGQSVESRTHEKKKPNTLGARRL</sequence>
<feature type="compositionally biased region" description="Polar residues" evidence="3">
    <location>
        <begin position="558"/>
        <end position="572"/>
    </location>
</feature>
<dbReference type="EMBL" id="JASJQH010000429">
    <property type="protein sequence ID" value="KAK9764431.1"/>
    <property type="molecule type" value="Genomic_DNA"/>
</dbReference>
<proteinExistence type="predicted"/>
<evidence type="ECO:0000256" key="3">
    <source>
        <dbReference type="SAM" id="MobiDB-lite"/>
    </source>
</evidence>
<gene>
    <name evidence="5" type="primary">CEX1_2</name>
    <name evidence="5" type="ORF">K7432_008055</name>
</gene>
<evidence type="ECO:0000313" key="6">
    <source>
        <dbReference type="Proteomes" id="UP001479436"/>
    </source>
</evidence>
<protein>
    <submittedName>
        <fullName evidence="5">Nuclear aminoacylation-dependent tRNA export pathway component</fullName>
    </submittedName>
</protein>
<feature type="compositionally biased region" description="Polar residues" evidence="3">
    <location>
        <begin position="740"/>
        <end position="749"/>
    </location>
</feature>
<dbReference type="Gene3D" id="1.25.10.10">
    <property type="entry name" value="Leucine-rich Repeat Variant"/>
    <property type="match status" value="1"/>
</dbReference>
<dbReference type="PROSITE" id="PS50011">
    <property type="entry name" value="PROTEIN_KINASE_DOM"/>
    <property type="match status" value="1"/>
</dbReference>
<dbReference type="Proteomes" id="UP001479436">
    <property type="component" value="Unassembled WGS sequence"/>
</dbReference>
<evidence type="ECO:0000313" key="5">
    <source>
        <dbReference type="EMBL" id="KAK9764431.1"/>
    </source>
</evidence>
<dbReference type="PANTHER" id="PTHR12984:SF3">
    <property type="entry name" value="N-TERMINAL KINASE-LIKE PROTEIN"/>
    <property type="match status" value="1"/>
</dbReference>
<dbReference type="InterPro" id="IPR011989">
    <property type="entry name" value="ARM-like"/>
</dbReference>
<reference evidence="5 6" key="1">
    <citation type="submission" date="2023-04" db="EMBL/GenBank/DDBJ databases">
        <title>Genome of Basidiobolus ranarum AG-B5.</title>
        <authorList>
            <person name="Stajich J.E."/>
            <person name="Carter-House D."/>
            <person name="Gryganskyi A."/>
        </authorList>
    </citation>
    <scope>NUCLEOTIDE SEQUENCE [LARGE SCALE GENOMIC DNA]</scope>
    <source>
        <strain evidence="5 6">AG-B5</strain>
    </source>
</reference>
<feature type="compositionally biased region" description="Low complexity" evidence="3">
    <location>
        <begin position="717"/>
        <end position="726"/>
    </location>
</feature>
<feature type="region of interest" description="Disordered" evidence="3">
    <location>
        <begin position="597"/>
        <end position="665"/>
    </location>
</feature>
<evidence type="ECO:0000256" key="2">
    <source>
        <dbReference type="PROSITE-ProRule" id="PRU00103"/>
    </source>
</evidence>
<evidence type="ECO:0000259" key="4">
    <source>
        <dbReference type="PROSITE" id="PS50011"/>
    </source>
</evidence>
<dbReference type="InterPro" id="IPR021133">
    <property type="entry name" value="HEAT_type_2"/>
</dbReference>
<accession>A0ABR2WSE6</accession>
<dbReference type="InterPro" id="IPR000719">
    <property type="entry name" value="Prot_kinase_dom"/>
</dbReference>
<dbReference type="InterPro" id="IPR016024">
    <property type="entry name" value="ARM-type_fold"/>
</dbReference>
<dbReference type="Pfam" id="PF00069">
    <property type="entry name" value="Pkinase"/>
    <property type="match status" value="1"/>
</dbReference>
<feature type="repeat" description="HEAT" evidence="2">
    <location>
        <begin position="359"/>
        <end position="397"/>
    </location>
</feature>
<dbReference type="SUPFAM" id="SSF56112">
    <property type="entry name" value="Protein kinase-like (PK-like)"/>
    <property type="match status" value="1"/>
</dbReference>
<dbReference type="InterPro" id="IPR000357">
    <property type="entry name" value="HEAT"/>
</dbReference>
<feature type="domain" description="Protein kinase" evidence="4">
    <location>
        <begin position="1"/>
        <end position="318"/>
    </location>
</feature>
<keyword evidence="1" id="KW-0677">Repeat</keyword>
<keyword evidence="6" id="KW-1185">Reference proteome</keyword>
<feature type="compositionally biased region" description="Basic residues" evidence="3">
    <location>
        <begin position="753"/>
        <end position="766"/>
    </location>
</feature>
<organism evidence="5 6">
    <name type="scientific">Basidiobolus ranarum</name>
    <dbReference type="NCBI Taxonomy" id="34480"/>
    <lineage>
        <taxon>Eukaryota</taxon>
        <taxon>Fungi</taxon>
        <taxon>Fungi incertae sedis</taxon>
        <taxon>Zoopagomycota</taxon>
        <taxon>Entomophthoromycotina</taxon>
        <taxon>Basidiobolomycetes</taxon>
        <taxon>Basidiobolales</taxon>
        <taxon>Basidiobolaceae</taxon>
        <taxon>Basidiobolus</taxon>
    </lineage>
</organism>
<name>A0ABR2WSE6_9FUNG</name>
<comment type="caution">
    <text evidence="5">The sequence shown here is derived from an EMBL/GenBank/DDBJ whole genome shotgun (WGS) entry which is preliminary data.</text>
</comment>
<feature type="region of interest" description="Disordered" evidence="3">
    <location>
        <begin position="708"/>
        <end position="766"/>
    </location>
</feature>
<evidence type="ECO:0000256" key="1">
    <source>
        <dbReference type="ARBA" id="ARBA00022737"/>
    </source>
</evidence>
<feature type="compositionally biased region" description="Low complexity" evidence="3">
    <location>
        <begin position="597"/>
        <end position="611"/>
    </location>
</feature>
<dbReference type="Gene3D" id="3.30.200.20">
    <property type="entry name" value="Phosphorylase Kinase, domain 1"/>
    <property type="match status" value="1"/>
</dbReference>
<dbReference type="InterPro" id="IPR011009">
    <property type="entry name" value="Kinase-like_dom_sf"/>
</dbReference>
<dbReference type="Gene3D" id="1.10.510.10">
    <property type="entry name" value="Transferase(Phosphotransferase) domain 1"/>
    <property type="match status" value="1"/>
</dbReference>
<feature type="compositionally biased region" description="Low complexity" evidence="3">
    <location>
        <begin position="628"/>
        <end position="651"/>
    </location>
</feature>
<feature type="compositionally biased region" description="Polar residues" evidence="3">
    <location>
        <begin position="612"/>
        <end position="627"/>
    </location>
</feature>